<dbReference type="AlphaFoldDB" id="A0A420NK51"/>
<organism evidence="1 2">
    <name type="scientific">Fusarium oxysporum</name>
    <name type="common">Fusarium vascular wilt</name>
    <dbReference type="NCBI Taxonomy" id="5507"/>
    <lineage>
        <taxon>Eukaryota</taxon>
        <taxon>Fungi</taxon>
        <taxon>Dikarya</taxon>
        <taxon>Ascomycota</taxon>
        <taxon>Pezizomycotina</taxon>
        <taxon>Sordariomycetes</taxon>
        <taxon>Hypocreomycetidae</taxon>
        <taxon>Hypocreales</taxon>
        <taxon>Nectriaceae</taxon>
        <taxon>Fusarium</taxon>
        <taxon>Fusarium oxysporum species complex</taxon>
    </lineage>
</organism>
<accession>A0A420NK51</accession>
<gene>
    <name evidence="1" type="ORF">BFJ69_g4140</name>
</gene>
<protein>
    <submittedName>
        <fullName evidence="1">Uncharacterized protein</fullName>
    </submittedName>
</protein>
<comment type="caution">
    <text evidence="1">The sequence shown here is derived from an EMBL/GenBank/DDBJ whole genome shotgun (WGS) entry which is preliminary data.</text>
</comment>
<evidence type="ECO:0000313" key="1">
    <source>
        <dbReference type="EMBL" id="RKK80655.1"/>
    </source>
</evidence>
<dbReference type="EMBL" id="MRCX01000026">
    <property type="protein sequence ID" value="RKK80655.1"/>
    <property type="molecule type" value="Genomic_DNA"/>
</dbReference>
<dbReference type="Proteomes" id="UP000285084">
    <property type="component" value="Unassembled WGS sequence"/>
</dbReference>
<name>A0A420NK51_FUSOX</name>
<reference evidence="1 2" key="1">
    <citation type="journal article" date="2018" name="Sci. Rep.">
        <title>Characterisation of pathogen-specific regions and novel effector candidates in Fusarium oxysporum f. sp. cepae.</title>
        <authorList>
            <person name="Armitage A.D."/>
            <person name="Taylor A."/>
            <person name="Sobczyk M.K."/>
            <person name="Baxter L."/>
            <person name="Greenfield B.P."/>
            <person name="Bates H.J."/>
            <person name="Wilson F."/>
            <person name="Jackson A.C."/>
            <person name="Ott S."/>
            <person name="Harrison R.J."/>
            <person name="Clarkson J.P."/>
        </authorList>
    </citation>
    <scope>NUCLEOTIDE SEQUENCE [LARGE SCALE GENOMIC DNA]</scope>
    <source>
        <strain evidence="1 2">Fo_A13</strain>
    </source>
</reference>
<evidence type="ECO:0000313" key="2">
    <source>
        <dbReference type="Proteomes" id="UP000285084"/>
    </source>
</evidence>
<proteinExistence type="predicted"/>
<sequence>MPLVTTSPTSGISPKSVLVALKRRGGDLGSSFRCCWPVSCIVIIYLCPSNVDLVMWSLPDHKKKDIPNCGSTA</sequence>